<name>A0A347W905_9PROT</name>
<feature type="compositionally biased region" description="Basic and acidic residues" evidence="1">
    <location>
        <begin position="23"/>
        <end position="32"/>
    </location>
</feature>
<evidence type="ECO:0000313" key="3">
    <source>
        <dbReference type="EMBL" id="AXY21348.1"/>
    </source>
</evidence>
<evidence type="ECO:0000256" key="2">
    <source>
        <dbReference type="SAM" id="Phobius"/>
    </source>
</evidence>
<dbReference type="EMBL" id="CP023036">
    <property type="protein sequence ID" value="AXY21348.1"/>
    <property type="molecule type" value="Genomic_DNA"/>
</dbReference>
<dbReference type="RefSeq" id="WP_102324617.1">
    <property type="nucleotide sequence ID" value="NZ_CP023036.1"/>
</dbReference>
<keyword evidence="4" id="KW-1185">Reference proteome</keyword>
<organism evidence="3 4">
    <name type="scientific">Komagataeibacter saccharivorans</name>
    <dbReference type="NCBI Taxonomy" id="265959"/>
    <lineage>
        <taxon>Bacteria</taxon>
        <taxon>Pseudomonadati</taxon>
        <taxon>Pseudomonadota</taxon>
        <taxon>Alphaproteobacteria</taxon>
        <taxon>Acetobacterales</taxon>
        <taxon>Acetobacteraceae</taxon>
        <taxon>Komagataeibacter</taxon>
    </lineage>
</organism>
<dbReference type="Proteomes" id="UP000264120">
    <property type="component" value="Chromosome"/>
</dbReference>
<dbReference type="AlphaFoldDB" id="A0A347W905"/>
<evidence type="ECO:0000313" key="4">
    <source>
        <dbReference type="Proteomes" id="UP000264120"/>
    </source>
</evidence>
<accession>A0A347W905</accession>
<gene>
    <name evidence="3" type="ORF">CD178_00532</name>
</gene>
<keyword evidence="2" id="KW-1133">Transmembrane helix</keyword>
<dbReference type="OrthoDB" id="7226438at2"/>
<protein>
    <submittedName>
        <fullName evidence="3">Uncharacterized protein</fullName>
    </submittedName>
</protein>
<dbReference type="KEGG" id="ksc:CD178_00532"/>
<feature type="region of interest" description="Disordered" evidence="1">
    <location>
        <begin position="1"/>
        <end position="53"/>
    </location>
</feature>
<evidence type="ECO:0000256" key="1">
    <source>
        <dbReference type="SAM" id="MobiDB-lite"/>
    </source>
</evidence>
<feature type="transmembrane region" description="Helical" evidence="2">
    <location>
        <begin position="88"/>
        <end position="109"/>
    </location>
</feature>
<feature type="compositionally biased region" description="Basic and acidic residues" evidence="1">
    <location>
        <begin position="1"/>
        <end position="11"/>
    </location>
</feature>
<keyword evidence="2" id="KW-0472">Membrane</keyword>
<proteinExistence type="predicted"/>
<reference evidence="3 4" key="1">
    <citation type="submission" date="2017-08" db="EMBL/GenBank/DDBJ databases">
        <title>Complete genome sequence of Gluconacetobacter saccharivorans CV1 isolated from Fermented Vinegar.</title>
        <authorList>
            <person name="Kim S.-Y."/>
        </authorList>
    </citation>
    <scope>NUCLEOTIDE SEQUENCE [LARGE SCALE GENOMIC DNA]</scope>
    <source>
        <strain evidence="3 4">CV1</strain>
    </source>
</reference>
<dbReference type="GeneID" id="98314432"/>
<sequence>MTDTPDQDRTVVAESAVPVGVDHPVEALHDATQEDEASAAATDVPDPGPVPVAQTQVVPQADDAVATSSSHAAAMAGASAPFMPYKELFQLMGAIVFVLVVLGVGWNALHASGIWPE</sequence>
<keyword evidence="2" id="KW-0812">Transmembrane</keyword>